<feature type="transmembrane region" description="Helical" evidence="8">
    <location>
        <begin position="936"/>
        <end position="956"/>
    </location>
</feature>
<evidence type="ECO:0000313" key="11">
    <source>
        <dbReference type="Proteomes" id="UP000326757"/>
    </source>
</evidence>
<feature type="transmembrane region" description="Helical" evidence="8">
    <location>
        <begin position="901"/>
        <end position="924"/>
    </location>
</feature>
<keyword evidence="5 8" id="KW-1133">Transmembrane helix</keyword>
<dbReference type="PROSITE" id="PS00217">
    <property type="entry name" value="SUGAR_TRANSPORT_2"/>
    <property type="match status" value="1"/>
</dbReference>
<protein>
    <recommendedName>
        <fullName evidence="9">Major facilitator superfamily (MFS) profile domain-containing protein</fullName>
    </recommendedName>
</protein>
<comment type="subcellular location">
    <subcellularLocation>
        <location evidence="1">Membrane</location>
        <topology evidence="1">Multi-pass membrane protein</topology>
    </subcellularLocation>
</comment>
<feature type="transmembrane region" description="Helical" evidence="8">
    <location>
        <begin position="708"/>
        <end position="729"/>
    </location>
</feature>
<feature type="domain" description="Major facilitator superfamily (MFS) profile" evidence="9">
    <location>
        <begin position="578"/>
        <end position="1063"/>
    </location>
</feature>
<organism evidence="10 11">
    <name type="scientific">Monilinia laxa</name>
    <name type="common">Brown rot fungus</name>
    <name type="synonym">Sclerotinia laxa</name>
    <dbReference type="NCBI Taxonomy" id="61186"/>
    <lineage>
        <taxon>Eukaryota</taxon>
        <taxon>Fungi</taxon>
        <taxon>Dikarya</taxon>
        <taxon>Ascomycota</taxon>
        <taxon>Pezizomycotina</taxon>
        <taxon>Leotiomycetes</taxon>
        <taxon>Helotiales</taxon>
        <taxon>Sclerotiniaceae</taxon>
        <taxon>Monilinia</taxon>
    </lineage>
</organism>
<dbReference type="InterPro" id="IPR020846">
    <property type="entry name" value="MFS_dom"/>
</dbReference>
<dbReference type="SUPFAM" id="SSF103473">
    <property type="entry name" value="MFS general substrate transporter"/>
    <property type="match status" value="1"/>
</dbReference>
<evidence type="ECO:0000313" key="10">
    <source>
        <dbReference type="EMBL" id="KAB8291829.1"/>
    </source>
</evidence>
<dbReference type="InterPro" id="IPR003663">
    <property type="entry name" value="Sugar/inositol_transpt"/>
</dbReference>
<proteinExistence type="inferred from homology"/>
<evidence type="ECO:0000256" key="4">
    <source>
        <dbReference type="ARBA" id="ARBA00022692"/>
    </source>
</evidence>
<dbReference type="Pfam" id="PF20938">
    <property type="entry name" value="DUF2264_C"/>
    <property type="match status" value="1"/>
</dbReference>
<evidence type="ECO:0000259" key="9">
    <source>
        <dbReference type="PROSITE" id="PS50850"/>
    </source>
</evidence>
<dbReference type="PANTHER" id="PTHR35339">
    <property type="entry name" value="LINALOOL DEHYDRATASE_ISOMERASE DOMAIN-CONTAINING PROTEIN"/>
    <property type="match status" value="1"/>
</dbReference>
<feature type="transmembrane region" description="Helical" evidence="8">
    <location>
        <begin position="968"/>
        <end position="994"/>
    </location>
</feature>
<dbReference type="InterPro" id="IPR036259">
    <property type="entry name" value="MFS_trans_sf"/>
</dbReference>
<dbReference type="InterPro" id="IPR049349">
    <property type="entry name" value="DUF2264_N"/>
</dbReference>
<sequence>MAFQEQLILGYNTQHPFSLISLTDRKSVQDLLKSLLNPLRPHFSPQKALIRVPGSTAVRFDARAAEIEGFCRPLWGLSSLLAGGGDYEGTEWWVEGLKKGTDPASEEYWGEPRDNDQRMVEMCPLGFTLAVAPVFWEKLTEKERGNVETWLGNSINSKNMPNTNWLWFRVFANLGLKKNGGKFSQERIEQDIVHLNSFFRGEGWSNDGPEGIWQQDYYSGSFAIQFLQLIYAKLAGDEDPAKAAEFKKRAQDYALDFVYYFDEEGRATPFGRSVGYRFAMASFWGALAYADVELPEPLTWGIIKGLLLRNLRWWQTQDQIWSPTGTLTVGYSFPNMFMSENYNSPGSPYWACLAFICLAVPESHPFWKSEEEPYPTNLIPKIKALKHPGHIISYLGGHKMILSSGQACSYPMRGTHAKYGSFAYSSAYAYSVPTGCFSLEQFALASQLGLSDDGGEVWKTRRLCETAVIETHDEQPVLKSIWHPFPDVTIKTYLIPPVDSTPNWHIRVHRIETRRQIMTADGAFAICNERKSDGRYLDLYDDTKNEGTLPKIIGNYDLNTPEGSLPGSVGAFAVSKGAVGIAALENDGKSLRTAMLVNADPNSNLVESRTVIPTLQITLGSGTVAWFVTGIYAKLSGEAKDYLDGWKNRPVIPGWLINEIRDDLFWWHALWLGYFTENLKPALLTAAGVTILGVILQCASHGHISALYVGRLVAGLGVGAASMLTPLYVSENSPRAIRGALTGMYQLFVATGTMLSFWINYGALLHLKGNAPWVVSLALQMLPAILLFVGIALCHESPRWLARQDNWEKATAVLSKVSNLPPEHPYIRMELGEMSEQLENERRLIGGTTFLDLMKEMWTIRGNRNRALISICLMICQQMTGTNAINYYAPKIFRNLGIDSTASGLFATGVYGIVKMATCTVFLLVAADSLGRRKSLLWTSIAQGCAMFVIGFYVRFDPPLKGAVIPPVGYFALTCIYLFAGFFQFGWGPCCWIIVSEIPTARLRALNVAMAASTQWLFNFVVAKAVPTMLVTVGRAGYGTYFIFGTFCFSMFFFVWFLIPETKGLSLEKMDDLFGVTDPVHKFDVESNAGSVHRGTNNEKSAVTIPDTPTPGANTGAGVEDDLGKRDVANTTTTNGVKNFDHASVWCQRKKRKEVSRALRLRLPMIKRLG</sequence>
<feature type="transmembrane region" description="Helical" evidence="8">
    <location>
        <begin position="741"/>
        <end position="761"/>
    </location>
</feature>
<dbReference type="InterPro" id="IPR049237">
    <property type="entry name" value="DUF2264_C"/>
</dbReference>
<evidence type="ECO:0000256" key="5">
    <source>
        <dbReference type="ARBA" id="ARBA00022989"/>
    </source>
</evidence>
<dbReference type="PROSITE" id="PS50850">
    <property type="entry name" value="MFS"/>
    <property type="match status" value="1"/>
</dbReference>
<dbReference type="Proteomes" id="UP000326757">
    <property type="component" value="Unassembled WGS sequence"/>
</dbReference>
<comment type="similarity">
    <text evidence="2">Belongs to the major facilitator superfamily. Sugar transporter (TC 2.A.1.1) family.</text>
</comment>
<name>A0A5N6JSG8_MONLA</name>
<evidence type="ECO:0000256" key="6">
    <source>
        <dbReference type="ARBA" id="ARBA00023136"/>
    </source>
</evidence>
<keyword evidence="11" id="KW-1185">Reference proteome</keyword>
<dbReference type="Pfam" id="PF00083">
    <property type="entry name" value="Sugar_tr"/>
    <property type="match status" value="1"/>
</dbReference>
<accession>A0A5N6JSG8</accession>
<dbReference type="GO" id="GO:0016020">
    <property type="term" value="C:membrane"/>
    <property type="evidence" value="ECO:0007669"/>
    <property type="project" value="UniProtKB-SubCell"/>
</dbReference>
<evidence type="ECO:0000256" key="2">
    <source>
        <dbReference type="ARBA" id="ARBA00010992"/>
    </source>
</evidence>
<dbReference type="InterPro" id="IPR005828">
    <property type="entry name" value="MFS_sugar_transport-like"/>
</dbReference>
<dbReference type="PROSITE" id="PS00216">
    <property type="entry name" value="SUGAR_TRANSPORT_1"/>
    <property type="match status" value="1"/>
</dbReference>
<evidence type="ECO:0000256" key="7">
    <source>
        <dbReference type="SAM" id="MobiDB-lite"/>
    </source>
</evidence>
<evidence type="ECO:0000256" key="8">
    <source>
        <dbReference type="SAM" id="Phobius"/>
    </source>
</evidence>
<dbReference type="PANTHER" id="PTHR35339:SF4">
    <property type="entry name" value="LINALOOL DEHYDRATASE_ISOMERASE DOMAIN-CONTAINING PROTEIN"/>
    <property type="match status" value="1"/>
</dbReference>
<dbReference type="OrthoDB" id="5150166at2759"/>
<dbReference type="Gene3D" id="1.20.1250.20">
    <property type="entry name" value="MFS general substrate transporter like domains"/>
    <property type="match status" value="1"/>
</dbReference>
<dbReference type="InterPro" id="IPR005829">
    <property type="entry name" value="Sugar_transporter_CS"/>
</dbReference>
<feature type="compositionally biased region" description="Polar residues" evidence="7">
    <location>
        <begin position="1089"/>
        <end position="1101"/>
    </location>
</feature>
<evidence type="ECO:0000256" key="3">
    <source>
        <dbReference type="ARBA" id="ARBA00022448"/>
    </source>
</evidence>
<feature type="transmembrane region" description="Helical" evidence="8">
    <location>
        <begin position="1038"/>
        <end position="1059"/>
    </location>
</feature>
<reference evidence="10 11" key="1">
    <citation type="submission" date="2019-06" db="EMBL/GenBank/DDBJ databases">
        <title>Genome Sequence of the Brown Rot Fungal Pathogen Monilinia laxa.</title>
        <authorList>
            <person name="De Miccolis Angelini R.M."/>
            <person name="Landi L."/>
            <person name="Abate D."/>
            <person name="Pollastro S."/>
            <person name="Romanazzi G."/>
            <person name="Faretra F."/>
        </authorList>
    </citation>
    <scope>NUCLEOTIDE SEQUENCE [LARGE SCALE GENOMIC DNA]</scope>
    <source>
        <strain evidence="10 11">Mlax316</strain>
    </source>
</reference>
<feature type="transmembrane region" description="Helical" evidence="8">
    <location>
        <begin position="773"/>
        <end position="794"/>
    </location>
</feature>
<keyword evidence="6 8" id="KW-0472">Membrane</keyword>
<dbReference type="Pfam" id="PF10022">
    <property type="entry name" value="DUF2264"/>
    <property type="match status" value="1"/>
</dbReference>
<keyword evidence="3" id="KW-0813">Transport</keyword>
<gene>
    <name evidence="10" type="ORF">EYC80_006612</name>
</gene>
<dbReference type="InterPro" id="IPR016624">
    <property type="entry name" value="UCP014753"/>
</dbReference>
<dbReference type="AlphaFoldDB" id="A0A5N6JSG8"/>
<feature type="region of interest" description="Disordered" evidence="7">
    <location>
        <begin position="1089"/>
        <end position="1123"/>
    </location>
</feature>
<feature type="transmembrane region" description="Helical" evidence="8">
    <location>
        <begin position="867"/>
        <end position="889"/>
    </location>
</feature>
<keyword evidence="4 8" id="KW-0812">Transmembrane</keyword>
<comment type="caution">
    <text evidence="10">The sequence shown here is derived from an EMBL/GenBank/DDBJ whole genome shotgun (WGS) entry which is preliminary data.</text>
</comment>
<evidence type="ECO:0000256" key="1">
    <source>
        <dbReference type="ARBA" id="ARBA00004141"/>
    </source>
</evidence>
<dbReference type="PRINTS" id="PR00171">
    <property type="entry name" value="SUGRTRNSPORT"/>
</dbReference>
<dbReference type="EMBL" id="VIGI01000014">
    <property type="protein sequence ID" value="KAB8291829.1"/>
    <property type="molecule type" value="Genomic_DNA"/>
</dbReference>
<dbReference type="GO" id="GO:0022857">
    <property type="term" value="F:transmembrane transporter activity"/>
    <property type="evidence" value="ECO:0007669"/>
    <property type="project" value="InterPro"/>
</dbReference>
<dbReference type="NCBIfam" id="TIGR00879">
    <property type="entry name" value="SP"/>
    <property type="match status" value="1"/>
</dbReference>